<name>A0AAV2BQU5_9ARAC</name>
<keyword evidence="10" id="KW-0472">Membrane</keyword>
<comment type="pathway">
    <text evidence="1">Glycerolipid metabolism; triacylglycerol biosynthesis.</text>
</comment>
<dbReference type="AlphaFoldDB" id="A0AAV2BQU5"/>
<evidence type="ECO:0000256" key="8">
    <source>
        <dbReference type="SAM" id="Coils"/>
    </source>
</evidence>
<feature type="compositionally biased region" description="Polar residues" evidence="9">
    <location>
        <begin position="7"/>
        <end position="43"/>
    </location>
</feature>
<reference evidence="13 14" key="1">
    <citation type="submission" date="2024-04" db="EMBL/GenBank/DDBJ databases">
        <authorList>
            <person name="Rising A."/>
            <person name="Reimegard J."/>
            <person name="Sonavane S."/>
            <person name="Akerstrom W."/>
            <person name="Nylinder S."/>
            <person name="Hedman E."/>
            <person name="Kallberg Y."/>
        </authorList>
    </citation>
    <scope>NUCLEOTIDE SEQUENCE [LARGE SCALE GENOMIC DNA]</scope>
</reference>
<feature type="compositionally biased region" description="Polar residues" evidence="9">
    <location>
        <begin position="730"/>
        <end position="746"/>
    </location>
</feature>
<feature type="transmembrane region" description="Helical" evidence="10">
    <location>
        <begin position="315"/>
        <end position="335"/>
    </location>
</feature>
<dbReference type="PANTHER" id="PTHR31650:SF1">
    <property type="entry name" value="WAX ESTER SYNTHASE_DIACYLGLYCEROL ACYLTRANSFERASE 4-RELATED"/>
    <property type="match status" value="1"/>
</dbReference>
<organism evidence="13 14">
    <name type="scientific">Larinioides sclopetarius</name>
    <dbReference type="NCBI Taxonomy" id="280406"/>
    <lineage>
        <taxon>Eukaryota</taxon>
        <taxon>Metazoa</taxon>
        <taxon>Ecdysozoa</taxon>
        <taxon>Arthropoda</taxon>
        <taxon>Chelicerata</taxon>
        <taxon>Arachnida</taxon>
        <taxon>Araneae</taxon>
        <taxon>Araneomorphae</taxon>
        <taxon>Entelegynae</taxon>
        <taxon>Araneoidea</taxon>
        <taxon>Araneidae</taxon>
        <taxon>Larinioides</taxon>
    </lineage>
</organism>
<dbReference type="GO" id="GO:0004144">
    <property type="term" value="F:diacylglycerol O-acyltransferase activity"/>
    <property type="evidence" value="ECO:0007669"/>
    <property type="project" value="UniProtKB-EC"/>
</dbReference>
<keyword evidence="10" id="KW-1133">Transmembrane helix</keyword>
<sequence>MMENNKSEILNENANSQSSPTSESIIINNQLPPNTQTQKTGAASSKRKTPRYLRNASIKLLTHPVDKNIAWSFLLSIIFAAISVLTGFPTVIVLVWFLFIALVVRILIAKCSIYRRLNREHNDIERDQIQNDGPQNICITADNFARPPESLWLHDTSFNLYIAHCLFFLEPGFSCAKLQELIKLRILNKTNEEGWPAFPRFIQKIVPVCSGYYWLDDNNFSLDNHIYEEKGDIKSNEELQNHLNELMCQPLPLSKPLWEIRLIKDFGKNKDTVLVIRIHQAVSDAITLILILANYLSDNQQLLKLRTRFGSATFFLNLFRALFVAPLTFLGWLVFRKRDYNFFNRRHKPHNRVVAWSNNIKFSKVLRIKQVMRCSLNDVFVSAASGAVRAYFTRHGIRNPPNVTLSIPVDLRFDRGGIPEMGCRFSQVSVRLPSNTEGAVPRLWEVRRRMEELKTSPDTLVMFGAVYCLLPILPEAVAQWILNTVIRKATVVLANVPGPEDFLTLGSKKLKKIIFWMSPRPEIPVVFSVISYAGSIQLSVSADKMVVTQPQLLIKEFVTELKRLSHLLARRRIPGEHRRRSHFTEERRLAEIINPPDGELQQKLHSVQEEIHAVTLELNKLLGESKSCGPSEAKLLQTLDELKEEFSELMRELRRRKSLADGIVLNNQASLLEDEDMDGELRRRPRRLTLTTPGRRASLSTMLASTTRPLATPTISHHAFVVSTPNLQTAEDFSPTSSQTKSSFLQVAQERSGRRKSDFN</sequence>
<dbReference type="GO" id="GO:0005886">
    <property type="term" value="C:plasma membrane"/>
    <property type="evidence" value="ECO:0007669"/>
    <property type="project" value="TreeGrafter"/>
</dbReference>
<comment type="catalytic activity">
    <reaction evidence="7">
        <text>an acyl-CoA + a 1,2-diacyl-sn-glycerol = a triacyl-sn-glycerol + CoA</text>
        <dbReference type="Rhea" id="RHEA:10868"/>
        <dbReference type="ChEBI" id="CHEBI:17815"/>
        <dbReference type="ChEBI" id="CHEBI:57287"/>
        <dbReference type="ChEBI" id="CHEBI:58342"/>
        <dbReference type="ChEBI" id="CHEBI:64615"/>
        <dbReference type="EC" id="2.3.1.20"/>
    </reaction>
</comment>
<proteinExistence type="inferred from homology"/>
<feature type="region of interest" description="Disordered" evidence="9">
    <location>
        <begin position="1"/>
        <end position="49"/>
    </location>
</feature>
<dbReference type="Pfam" id="PF06974">
    <property type="entry name" value="WS_DGAT_C"/>
    <property type="match status" value="1"/>
</dbReference>
<keyword evidence="4" id="KW-0012">Acyltransferase</keyword>
<dbReference type="InterPro" id="IPR009721">
    <property type="entry name" value="O-acyltransferase_WSD1_C"/>
</dbReference>
<evidence type="ECO:0000256" key="3">
    <source>
        <dbReference type="ARBA" id="ARBA00022679"/>
    </source>
</evidence>
<evidence type="ECO:0000256" key="4">
    <source>
        <dbReference type="ARBA" id="ARBA00023315"/>
    </source>
</evidence>
<feature type="coiled-coil region" evidence="8">
    <location>
        <begin position="604"/>
        <end position="659"/>
    </location>
</feature>
<feature type="compositionally biased region" description="Basic and acidic residues" evidence="9">
    <location>
        <begin position="751"/>
        <end position="760"/>
    </location>
</feature>
<evidence type="ECO:0000256" key="1">
    <source>
        <dbReference type="ARBA" id="ARBA00004771"/>
    </source>
</evidence>
<evidence type="ECO:0000313" key="13">
    <source>
        <dbReference type="EMBL" id="CAL1298247.1"/>
    </source>
</evidence>
<dbReference type="InterPro" id="IPR004255">
    <property type="entry name" value="O-acyltransferase_WSD1_N"/>
</dbReference>
<gene>
    <name evidence="13" type="ORF">LARSCL_LOCUS20766</name>
</gene>
<evidence type="ECO:0008006" key="15">
    <source>
        <dbReference type="Google" id="ProtNLM"/>
    </source>
</evidence>
<feature type="transmembrane region" description="Helical" evidence="10">
    <location>
        <begin position="68"/>
        <end position="85"/>
    </location>
</feature>
<feature type="domain" description="O-acyltransferase WSD1-like N-terminal" evidence="11">
    <location>
        <begin position="209"/>
        <end position="301"/>
    </location>
</feature>
<keyword evidence="14" id="KW-1185">Reference proteome</keyword>
<evidence type="ECO:0000256" key="7">
    <source>
        <dbReference type="ARBA" id="ARBA00048109"/>
    </source>
</evidence>
<evidence type="ECO:0000256" key="2">
    <source>
        <dbReference type="ARBA" id="ARBA00005189"/>
    </source>
</evidence>
<keyword evidence="8" id="KW-0175">Coiled coil</keyword>
<dbReference type="PANTHER" id="PTHR31650">
    <property type="entry name" value="O-ACYLTRANSFERASE (WSD1-LIKE) FAMILY PROTEIN"/>
    <property type="match status" value="1"/>
</dbReference>
<dbReference type="GO" id="GO:0047196">
    <property type="term" value="F:long-chain-alcohol O-fatty-acyltransferase activity"/>
    <property type="evidence" value="ECO:0007669"/>
    <property type="project" value="UniProtKB-EC"/>
</dbReference>
<comment type="pathway">
    <text evidence="2">Lipid metabolism.</text>
</comment>
<dbReference type="Proteomes" id="UP001497382">
    <property type="component" value="Unassembled WGS sequence"/>
</dbReference>
<evidence type="ECO:0000256" key="9">
    <source>
        <dbReference type="SAM" id="MobiDB-lite"/>
    </source>
</evidence>
<dbReference type="Pfam" id="PF03007">
    <property type="entry name" value="WS_DGAT_cat"/>
    <property type="match status" value="1"/>
</dbReference>
<dbReference type="EMBL" id="CAXIEN010000457">
    <property type="protein sequence ID" value="CAL1298247.1"/>
    <property type="molecule type" value="Genomic_DNA"/>
</dbReference>
<feature type="domain" description="O-acyltransferase WSD1 C-terminal" evidence="12">
    <location>
        <begin position="422"/>
        <end position="564"/>
    </location>
</feature>
<evidence type="ECO:0000313" key="14">
    <source>
        <dbReference type="Proteomes" id="UP001497382"/>
    </source>
</evidence>
<comment type="catalytic activity">
    <reaction evidence="6">
        <text>a long chain fatty alcohol + a fatty acyl-CoA = a long-chain alcohol wax ester + CoA</text>
        <dbReference type="Rhea" id="RHEA:38443"/>
        <dbReference type="ChEBI" id="CHEBI:17135"/>
        <dbReference type="ChEBI" id="CHEBI:57287"/>
        <dbReference type="ChEBI" id="CHEBI:77636"/>
        <dbReference type="ChEBI" id="CHEBI:235323"/>
        <dbReference type="EC" id="2.3.1.75"/>
    </reaction>
</comment>
<evidence type="ECO:0000256" key="6">
    <source>
        <dbReference type="ARBA" id="ARBA00047604"/>
    </source>
</evidence>
<protein>
    <recommendedName>
        <fullName evidence="15">Diacylglycerol O-acyltransferase</fullName>
    </recommendedName>
</protein>
<dbReference type="GO" id="GO:0019432">
    <property type="term" value="P:triglyceride biosynthetic process"/>
    <property type="evidence" value="ECO:0007669"/>
    <property type="project" value="TreeGrafter"/>
</dbReference>
<evidence type="ECO:0000256" key="5">
    <source>
        <dbReference type="ARBA" id="ARBA00024360"/>
    </source>
</evidence>
<comment type="caution">
    <text evidence="13">The sequence shown here is derived from an EMBL/GenBank/DDBJ whole genome shotgun (WGS) entry which is preliminary data.</text>
</comment>
<evidence type="ECO:0000259" key="12">
    <source>
        <dbReference type="Pfam" id="PF06974"/>
    </source>
</evidence>
<accession>A0AAV2BQU5</accession>
<evidence type="ECO:0000259" key="11">
    <source>
        <dbReference type="Pfam" id="PF03007"/>
    </source>
</evidence>
<feature type="transmembrane region" description="Helical" evidence="10">
    <location>
        <begin position="91"/>
        <end position="109"/>
    </location>
</feature>
<keyword evidence="10" id="KW-0812">Transmembrane</keyword>
<dbReference type="InterPro" id="IPR045034">
    <property type="entry name" value="O-acyltransferase_WSD1-like"/>
</dbReference>
<keyword evidence="3" id="KW-0808">Transferase</keyword>
<evidence type="ECO:0000256" key="10">
    <source>
        <dbReference type="SAM" id="Phobius"/>
    </source>
</evidence>
<feature type="region of interest" description="Disordered" evidence="9">
    <location>
        <begin position="730"/>
        <end position="760"/>
    </location>
</feature>
<comment type="similarity">
    <text evidence="5">In the N-terminal section; belongs to the long-chain O-acyltransferase family.</text>
</comment>